<evidence type="ECO:0000313" key="4">
    <source>
        <dbReference type="Proteomes" id="UP001057134"/>
    </source>
</evidence>
<accession>A0ABY4RRH7</accession>
<keyword evidence="1" id="KW-0175">Coiled coil</keyword>
<feature type="coiled-coil region" evidence="1">
    <location>
        <begin position="82"/>
        <end position="112"/>
    </location>
</feature>
<feature type="compositionally biased region" description="Polar residues" evidence="2">
    <location>
        <begin position="319"/>
        <end position="337"/>
    </location>
</feature>
<dbReference type="InterPro" id="IPR012851">
    <property type="entry name" value="Spore_coat_CotF-like"/>
</dbReference>
<feature type="compositionally biased region" description="Low complexity" evidence="2">
    <location>
        <begin position="301"/>
        <end position="318"/>
    </location>
</feature>
<feature type="region of interest" description="Disordered" evidence="2">
    <location>
        <begin position="188"/>
        <end position="217"/>
    </location>
</feature>
<feature type="compositionally biased region" description="Polar residues" evidence="2">
    <location>
        <begin position="280"/>
        <end position="294"/>
    </location>
</feature>
<protein>
    <submittedName>
        <fullName evidence="3">Coat F domain protein</fullName>
    </submittedName>
</protein>
<dbReference type="EMBL" id="CP027059">
    <property type="protein sequence ID" value="UQZ84319.1"/>
    <property type="molecule type" value="Genomic_DNA"/>
</dbReference>
<name>A0ABY4RRH7_9BACL</name>
<keyword evidence="4" id="KW-1185">Reference proteome</keyword>
<organism evidence="3 4">
    <name type="scientific">Paenibacillus konkukensis</name>
    <dbReference type="NCBI Taxonomy" id="2020716"/>
    <lineage>
        <taxon>Bacteria</taxon>
        <taxon>Bacillati</taxon>
        <taxon>Bacillota</taxon>
        <taxon>Bacilli</taxon>
        <taxon>Bacillales</taxon>
        <taxon>Paenibacillaceae</taxon>
        <taxon>Paenibacillus</taxon>
    </lineage>
</organism>
<dbReference type="Proteomes" id="UP001057134">
    <property type="component" value="Chromosome"/>
</dbReference>
<feature type="region of interest" description="Disordered" evidence="2">
    <location>
        <begin position="279"/>
        <end position="337"/>
    </location>
</feature>
<evidence type="ECO:0000313" key="3">
    <source>
        <dbReference type="EMBL" id="UQZ84319.1"/>
    </source>
</evidence>
<evidence type="ECO:0000256" key="2">
    <source>
        <dbReference type="SAM" id="MobiDB-lite"/>
    </source>
</evidence>
<feature type="region of interest" description="Disordered" evidence="2">
    <location>
        <begin position="145"/>
        <end position="169"/>
    </location>
</feature>
<reference evidence="3" key="1">
    <citation type="submission" date="2018-02" db="EMBL/GenBank/DDBJ databases">
        <authorList>
            <person name="Kim S.-K."/>
            <person name="Jung H.-I."/>
            <person name="Lee S.-W."/>
        </authorList>
    </citation>
    <scope>NUCLEOTIDE SEQUENCE</scope>
    <source>
        <strain evidence="3">SK3146</strain>
    </source>
</reference>
<dbReference type="Pfam" id="PF07875">
    <property type="entry name" value="Coat_F"/>
    <property type="match status" value="1"/>
</dbReference>
<dbReference type="RefSeq" id="WP_249860095.1">
    <property type="nucleotide sequence ID" value="NZ_CP027059.1"/>
</dbReference>
<proteinExistence type="predicted"/>
<feature type="compositionally biased region" description="Low complexity" evidence="2">
    <location>
        <begin position="159"/>
        <end position="169"/>
    </location>
</feature>
<sequence length="337" mass="35554">MYQQNYSSQPLHQHTPLQEQDWGNLVLAELKRAAREYTTAALEATHPAIRQTFQSLAQRTMQDQAELFTVLSQMHGYGSVKMAQQQEIQQDLQQQIQKVEQLQSLVQRSIQQANAGAGVYQQAAQTSYQAYPQYQQQPVYASYEQPSGFSGSQTGGSLTGSTASQSQQQTSAYGQSYGAGYNAQGYYGSQSGQGQSQGASYSSASHPGQSQHYSFASAGGASDGFNMNQSSTSQSIANELTGSIRSASNAQDYSASNRAGQDSFSSGKSAGGLGGFASYSGAQATSSRGGNSFDWTDDNDGGSASASALGAANRGGNSYNWTADDNNGASSGLNSTR</sequence>
<feature type="compositionally biased region" description="Low complexity" evidence="2">
    <location>
        <begin position="188"/>
        <end position="205"/>
    </location>
</feature>
<reference evidence="3" key="2">
    <citation type="journal article" date="2021" name="J Anim Sci Technol">
        <title>Complete genome sequence of Paenibacillus konkukensis sp. nov. SK3146 as a potential probiotic strain.</title>
        <authorList>
            <person name="Jung H.I."/>
            <person name="Park S."/>
            <person name="Niu K.M."/>
            <person name="Lee S.W."/>
            <person name="Kothari D."/>
            <person name="Yi K.J."/>
            <person name="Kim S.K."/>
        </authorList>
    </citation>
    <scope>NUCLEOTIDE SEQUENCE</scope>
    <source>
        <strain evidence="3">SK3146</strain>
    </source>
</reference>
<evidence type="ECO:0000256" key="1">
    <source>
        <dbReference type="SAM" id="Coils"/>
    </source>
</evidence>
<gene>
    <name evidence="3" type="ORF">SK3146_03565</name>
</gene>